<evidence type="ECO:0000313" key="3">
    <source>
        <dbReference type="EMBL" id="KPL60571.1"/>
    </source>
</evidence>
<feature type="transmembrane region" description="Helical" evidence="1">
    <location>
        <begin position="438"/>
        <end position="460"/>
    </location>
</feature>
<reference evidence="3 4" key="1">
    <citation type="submission" date="2015-08" db="EMBL/GenBank/DDBJ databases">
        <title>Draft Genome Sequence of Bacillus vietnamensis UCD-SED5.</title>
        <authorList>
            <person name="Lee R.D."/>
            <person name="Jospin G."/>
            <person name="Lang J.M."/>
            <person name="Coil D.A."/>
            <person name="Eisen J.A."/>
        </authorList>
    </citation>
    <scope>NUCLEOTIDE SEQUENCE [LARGE SCALE GENOMIC DNA]</scope>
    <source>
        <strain evidence="3 4">UCD-SED5</strain>
    </source>
</reference>
<keyword evidence="1" id="KW-0812">Transmembrane</keyword>
<feature type="transmembrane region" description="Helical" evidence="1">
    <location>
        <begin position="221"/>
        <end position="243"/>
    </location>
</feature>
<dbReference type="InterPro" id="IPR011642">
    <property type="entry name" value="Gate_dom"/>
</dbReference>
<dbReference type="EMBL" id="LIXZ01000003">
    <property type="protein sequence ID" value="KPL60571.1"/>
    <property type="molecule type" value="Genomic_DNA"/>
</dbReference>
<feature type="domain" description="Nucleoside transporter/FeoB GTPase Gate" evidence="2">
    <location>
        <begin position="146"/>
        <end position="245"/>
    </location>
</feature>
<feature type="transmembrane region" description="Helical" evidence="1">
    <location>
        <begin position="249"/>
        <end position="267"/>
    </location>
</feature>
<feature type="transmembrane region" description="Helical" evidence="1">
    <location>
        <begin position="138"/>
        <end position="162"/>
    </location>
</feature>
<keyword evidence="1" id="KW-0472">Membrane</keyword>
<evidence type="ECO:0000313" key="4">
    <source>
        <dbReference type="Proteomes" id="UP000050398"/>
    </source>
</evidence>
<sequence>MEVGKQNVSQLQTRSGRSTREAMKFIIPSLIGVLLFLVPVTYEGNMTIGVGIFASYFQGMLEGVLPLFMTIIFGLSALMAIYTKLLQPKWIVSQPFLKGLFDVGAFWITIRVIGSVFAIMTVNGIGPEWIISDYTGGTVLYSLVPVLTTWFLFAGLLMPLLLDFGLMDFFGTLLQKIMKPLFQLPGRSSIDALASWMGSGTVGVLITTKQFEEGYYTKREAAVIATNFSVASIAFSLVIVSFIGLESMFVQLYGTVVIAGIAAAVICPRIPPLSRKKDTYYEPVGMQISETVPENVSRFQWGFEKAVEKASEVKSVGEVTKKGLQNVFDIWFGLIPLVMALGTLALVVAEYTPVFDILAYPVVPLLELLQIPQAADAAPAMIVGFADMFLPAVVGSGIESELTRFVIAAMSLTQLIYMSEIGILLIKSKIPISFLDLFIIFIQRTIITLPIVALLAHFFFM</sequence>
<accession>A0A0P6VZH7</accession>
<dbReference type="RefSeq" id="WP_060671483.1">
    <property type="nucleotide sequence ID" value="NZ_LIXZ01000003.1"/>
</dbReference>
<feature type="transmembrane region" description="Helical" evidence="1">
    <location>
        <begin position="405"/>
        <end position="426"/>
    </location>
</feature>
<feature type="transmembrane region" description="Helical" evidence="1">
    <location>
        <begin position="330"/>
        <end position="349"/>
    </location>
</feature>
<feature type="transmembrane region" description="Helical" evidence="1">
    <location>
        <begin position="60"/>
        <end position="82"/>
    </location>
</feature>
<organism evidence="3 4">
    <name type="scientific">Rossellomorea vietnamensis</name>
    <dbReference type="NCBI Taxonomy" id="218284"/>
    <lineage>
        <taxon>Bacteria</taxon>
        <taxon>Bacillati</taxon>
        <taxon>Bacillota</taxon>
        <taxon>Bacilli</taxon>
        <taxon>Bacillales</taxon>
        <taxon>Bacillaceae</taxon>
        <taxon>Rossellomorea</taxon>
    </lineage>
</organism>
<evidence type="ECO:0000259" key="2">
    <source>
        <dbReference type="Pfam" id="PF07670"/>
    </source>
</evidence>
<gene>
    <name evidence="3" type="ORF">AM506_05475</name>
</gene>
<name>A0A0P6VZH7_9BACI</name>
<dbReference type="PATRIC" id="fig|218284.4.peg.2211"/>
<feature type="transmembrane region" description="Helical" evidence="1">
    <location>
        <begin position="21"/>
        <end position="40"/>
    </location>
</feature>
<comment type="caution">
    <text evidence="3">The sequence shown here is derived from an EMBL/GenBank/DDBJ whole genome shotgun (WGS) entry which is preliminary data.</text>
</comment>
<dbReference type="Pfam" id="PF07670">
    <property type="entry name" value="Gate"/>
    <property type="match status" value="1"/>
</dbReference>
<dbReference type="eggNOG" id="COG3314">
    <property type="taxonomic scope" value="Bacteria"/>
</dbReference>
<dbReference type="OrthoDB" id="1633380at2"/>
<keyword evidence="1" id="KW-1133">Transmembrane helix</keyword>
<proteinExistence type="predicted"/>
<protein>
    <recommendedName>
        <fullName evidence="2">Nucleoside transporter/FeoB GTPase Gate domain-containing protein</fullName>
    </recommendedName>
</protein>
<dbReference type="AlphaFoldDB" id="A0A0P6VZH7"/>
<dbReference type="Proteomes" id="UP000050398">
    <property type="component" value="Unassembled WGS sequence"/>
</dbReference>
<evidence type="ECO:0000256" key="1">
    <source>
        <dbReference type="SAM" id="Phobius"/>
    </source>
</evidence>
<feature type="transmembrane region" description="Helical" evidence="1">
    <location>
        <begin position="103"/>
        <end position="126"/>
    </location>
</feature>